<evidence type="ECO:0000256" key="5">
    <source>
        <dbReference type="SAM" id="Phobius"/>
    </source>
</evidence>
<dbReference type="GO" id="GO:0016020">
    <property type="term" value="C:membrane"/>
    <property type="evidence" value="ECO:0007669"/>
    <property type="project" value="UniProtKB-SubCell"/>
</dbReference>
<evidence type="ECO:0000256" key="3">
    <source>
        <dbReference type="ARBA" id="ARBA00022989"/>
    </source>
</evidence>
<comment type="subcellular location">
    <subcellularLocation>
        <location evidence="1">Membrane</location>
        <topology evidence="1">Multi-pass membrane protein</topology>
    </subcellularLocation>
</comment>
<feature type="transmembrane region" description="Helical" evidence="5">
    <location>
        <begin position="186"/>
        <end position="209"/>
    </location>
</feature>
<dbReference type="STRING" id="48709.A0A1D2M153"/>
<dbReference type="AlphaFoldDB" id="A0A1D2M153"/>
<protein>
    <submittedName>
        <fullName evidence="6">Leukocyte surface antigen CD53</fullName>
    </submittedName>
</protein>
<evidence type="ECO:0000256" key="4">
    <source>
        <dbReference type="ARBA" id="ARBA00023136"/>
    </source>
</evidence>
<evidence type="ECO:0000256" key="2">
    <source>
        <dbReference type="ARBA" id="ARBA00022692"/>
    </source>
</evidence>
<accession>A0A1D2M153</accession>
<sequence length="225" mass="25246">MGYVNSSAILCIFVVAPTLAILVMYSGFNTQNAYSSYFGVILKGNEWTRATVPLYLALLGTVVAIEIAAWIFLSEHKMNGSVGYVMDSSMEKYYNRNLISIQFWDNLQTNLQCCGIQGPADWVGATGAPNVDFVPNSCCLVHFKSVKTCTSQITKEDIKNVDFISEFIYTNGCLSEFNRYYSVDYLGYWTIPMVVIQLLGVYFACCFLINSHPYENLRGNNFSSN</sequence>
<dbReference type="InterPro" id="IPR018499">
    <property type="entry name" value="Tetraspanin/Peripherin"/>
</dbReference>
<proteinExistence type="predicted"/>
<organism evidence="6 7">
    <name type="scientific">Orchesella cincta</name>
    <name type="common">Springtail</name>
    <name type="synonym">Podura cincta</name>
    <dbReference type="NCBI Taxonomy" id="48709"/>
    <lineage>
        <taxon>Eukaryota</taxon>
        <taxon>Metazoa</taxon>
        <taxon>Ecdysozoa</taxon>
        <taxon>Arthropoda</taxon>
        <taxon>Hexapoda</taxon>
        <taxon>Collembola</taxon>
        <taxon>Entomobryomorpha</taxon>
        <taxon>Entomobryoidea</taxon>
        <taxon>Orchesellidae</taxon>
        <taxon>Orchesellinae</taxon>
        <taxon>Orchesella</taxon>
    </lineage>
</organism>
<evidence type="ECO:0000313" key="6">
    <source>
        <dbReference type="EMBL" id="ODM86690.1"/>
    </source>
</evidence>
<keyword evidence="4 5" id="KW-0472">Membrane</keyword>
<reference evidence="6 7" key="1">
    <citation type="journal article" date="2016" name="Genome Biol. Evol.">
        <title>Gene Family Evolution Reflects Adaptation to Soil Environmental Stressors in the Genome of the Collembolan Orchesella cincta.</title>
        <authorList>
            <person name="Faddeeva-Vakhrusheva A."/>
            <person name="Derks M.F."/>
            <person name="Anvar S.Y."/>
            <person name="Agamennone V."/>
            <person name="Suring W."/>
            <person name="Smit S."/>
            <person name="van Straalen N.M."/>
            <person name="Roelofs D."/>
        </authorList>
    </citation>
    <scope>NUCLEOTIDE SEQUENCE [LARGE SCALE GENOMIC DNA]</scope>
    <source>
        <tissue evidence="6">Mixed pool</tissue>
    </source>
</reference>
<dbReference type="Gene3D" id="1.10.1450.10">
    <property type="entry name" value="Tetraspanin"/>
    <property type="match status" value="1"/>
</dbReference>
<dbReference type="Pfam" id="PF00335">
    <property type="entry name" value="Tetraspanin"/>
    <property type="match status" value="1"/>
</dbReference>
<dbReference type="OrthoDB" id="5982705at2759"/>
<keyword evidence="7" id="KW-1185">Reference proteome</keyword>
<comment type="caution">
    <text evidence="6">The sequence shown here is derived from an EMBL/GenBank/DDBJ whole genome shotgun (WGS) entry which is preliminary data.</text>
</comment>
<gene>
    <name evidence="6" type="ORF">Ocin01_19992</name>
</gene>
<keyword evidence="2 5" id="KW-0812">Transmembrane</keyword>
<dbReference type="InterPro" id="IPR008952">
    <property type="entry name" value="Tetraspanin_EC2_sf"/>
</dbReference>
<evidence type="ECO:0000313" key="7">
    <source>
        <dbReference type="Proteomes" id="UP000094527"/>
    </source>
</evidence>
<keyword evidence="3 5" id="KW-1133">Transmembrane helix</keyword>
<dbReference type="SUPFAM" id="SSF48652">
    <property type="entry name" value="Tetraspanin"/>
    <property type="match status" value="1"/>
</dbReference>
<dbReference type="Proteomes" id="UP000094527">
    <property type="component" value="Unassembled WGS sequence"/>
</dbReference>
<evidence type="ECO:0000256" key="1">
    <source>
        <dbReference type="ARBA" id="ARBA00004141"/>
    </source>
</evidence>
<feature type="transmembrane region" description="Helical" evidence="5">
    <location>
        <begin position="6"/>
        <end position="28"/>
    </location>
</feature>
<name>A0A1D2M153_ORCCI</name>
<dbReference type="EMBL" id="LJIJ01007629">
    <property type="protein sequence ID" value="ODM86690.1"/>
    <property type="molecule type" value="Genomic_DNA"/>
</dbReference>
<dbReference type="CDD" id="cd03127">
    <property type="entry name" value="tetraspanin_LEL"/>
    <property type="match status" value="1"/>
</dbReference>
<feature type="transmembrane region" description="Helical" evidence="5">
    <location>
        <begin position="52"/>
        <end position="73"/>
    </location>
</feature>